<dbReference type="Proteomes" id="UP001173578">
    <property type="component" value="Unassembled WGS sequence"/>
</dbReference>
<evidence type="ECO:0000313" key="2">
    <source>
        <dbReference type="Proteomes" id="UP001173578"/>
    </source>
</evidence>
<sequence>MKTTSIFSVQWFNSIIEKINELEQDWKNNIVQFSQSLLMEEHEVITLLTDF</sequence>
<dbReference type="RefSeq" id="WP_286485792.1">
    <property type="nucleotide sequence ID" value="NZ_JACALR010000003.1"/>
</dbReference>
<proteinExistence type="predicted"/>
<reference evidence="1" key="1">
    <citation type="submission" date="2020-06" db="EMBL/GenBank/DDBJ databases">
        <authorList>
            <person name="Dong N."/>
        </authorList>
    </citation>
    <scope>NUCLEOTIDE SEQUENCE</scope>
    <source>
        <strain evidence="1">210</strain>
    </source>
</reference>
<comment type="caution">
    <text evidence="1">The sequence shown here is derived from an EMBL/GenBank/DDBJ whole genome shotgun (WGS) entry which is preliminary data.</text>
</comment>
<organism evidence="1 2">
    <name type="scientific">Empedobacter falsenii</name>
    <dbReference type="NCBI Taxonomy" id="343874"/>
    <lineage>
        <taxon>Bacteria</taxon>
        <taxon>Pseudomonadati</taxon>
        <taxon>Bacteroidota</taxon>
        <taxon>Flavobacteriia</taxon>
        <taxon>Flavobacteriales</taxon>
        <taxon>Weeksellaceae</taxon>
        <taxon>Empedobacter</taxon>
    </lineage>
</organism>
<dbReference type="AlphaFoldDB" id="A0AAW7DJB2"/>
<evidence type="ECO:0000313" key="1">
    <source>
        <dbReference type="EMBL" id="MDM1551197.1"/>
    </source>
</evidence>
<name>A0AAW7DJB2_9FLAO</name>
<reference evidence="1" key="2">
    <citation type="journal article" date="2022" name="Sci. Total Environ.">
        <title>Prevalence, transmission, and molecular epidemiology of tet(X)-positive bacteria among humans, animals, and environmental niches in China: An epidemiological, and genomic-based study.</title>
        <authorList>
            <person name="Dong N."/>
            <person name="Zeng Y."/>
            <person name="Cai C."/>
            <person name="Sun C."/>
            <person name="Lu J."/>
            <person name="Liu C."/>
            <person name="Zhou H."/>
            <person name="Sun Q."/>
            <person name="Shu L."/>
            <person name="Wang H."/>
            <person name="Wang Y."/>
            <person name="Wang S."/>
            <person name="Wu C."/>
            <person name="Chan E.W."/>
            <person name="Chen G."/>
            <person name="Shen Z."/>
            <person name="Chen S."/>
            <person name="Zhang R."/>
        </authorList>
    </citation>
    <scope>NUCLEOTIDE SEQUENCE</scope>
    <source>
        <strain evidence="1">210</strain>
    </source>
</reference>
<gene>
    <name evidence="1" type="ORF">HX095_08210</name>
</gene>
<accession>A0AAW7DJB2</accession>
<dbReference type="EMBL" id="JACALR010000003">
    <property type="protein sequence ID" value="MDM1551197.1"/>
    <property type="molecule type" value="Genomic_DNA"/>
</dbReference>
<protein>
    <submittedName>
        <fullName evidence="1">Uncharacterized protein</fullName>
    </submittedName>
</protein>